<dbReference type="EMBL" id="VLTN01000006">
    <property type="protein sequence ID" value="KAA0155628.1"/>
    <property type="molecule type" value="Genomic_DNA"/>
</dbReference>
<dbReference type="Proteomes" id="UP000323011">
    <property type="component" value="Unassembled WGS sequence"/>
</dbReference>
<feature type="compositionally biased region" description="Basic and acidic residues" evidence="7">
    <location>
        <begin position="587"/>
        <end position="600"/>
    </location>
</feature>
<evidence type="ECO:0000259" key="9">
    <source>
        <dbReference type="PROSITE" id="PS50110"/>
    </source>
</evidence>
<accession>A0A5A8CSB7</accession>
<protein>
    <recommendedName>
        <fullName evidence="2">histidine kinase</fullName>
        <ecNumber evidence="2">2.7.13.3</ecNumber>
    </recommendedName>
</protein>
<sequence>MPPSHSVLSQASAGKRGTTRRLPPGWQVSSLSPSRAGQEEAAAASPPERTACRCQALWVTGLCSAWVAASFGAAKPLVEQVNPEVGRYLNSHALQASLAEAGVDSPVAFLTFLGGVAMTSIATLAMAVIVALVATLWGAFGRRQREGATVIFFACMLAGLYQILQFSFSTPTPLSRMALFTGNCVMVTAGAKASAAAGVLMLSMVVHVPSRDSDEVPAFLSGWWLGFYRVAEVWGPAVWMLLAALDTVSIAFDWNSTPLASARNVAELLVLLVLMAGGLVGDLAALPMCFPVLFVVTTQSFIAHQRAKDASQAAARLRSALRYISHEARSPLGGAILSLSLISDAIDESNAAESKALLGDLHVSLEAAKRHLDDLLLFEKVTSKQGGGESAALAGSLRVDGFGPPTLRRQTSAFRGACQAEGIHIAVTASGGRMDVAGTLAGWPLVPRGTSSVTASTVWRRSAFTSHAAPAPAVEPIEAKVLVIEVLDNGKGIPAEMLRPGRLFRPFQQLRMGDSALRMTSSGLGLSIVKSVVVDQMGGDVGLASREEEGTLFFARVPVWARRCGGEGDGEGEGEGCGADDGVEASTRGEDDGMSRREHGQQSGDAAVTPGSQSREDRQGRRERRLAKRSGERRAGNDGAPPLPLAWVVDDERVNRTLMARVIRKWGFEVLEFGDGAELVEAVEGVLAGPPPGESPAGGRAGCADSADAVSGPALPSPPPPSPSTSSLPRSGGRRWPAFVTLDAQMPRMGGSDAMAALAAIRSRLESAGATADAAGLAGVRVIGVTGQAVEEDRDRLSAMGACSVLTKPVAPRELARVVAAEVASVSLPATAFGHL</sequence>
<dbReference type="Gene3D" id="3.30.565.10">
    <property type="entry name" value="Histidine kinase-like ATPase, C-terminal domain"/>
    <property type="match status" value="1"/>
</dbReference>
<feature type="compositionally biased region" description="Low complexity" evidence="7">
    <location>
        <begin position="724"/>
        <end position="734"/>
    </location>
</feature>
<dbReference type="SUPFAM" id="SSF55874">
    <property type="entry name" value="ATPase domain of HSP90 chaperone/DNA topoisomerase II/histidine kinase"/>
    <property type="match status" value="1"/>
</dbReference>
<evidence type="ECO:0000256" key="3">
    <source>
        <dbReference type="ARBA" id="ARBA00022553"/>
    </source>
</evidence>
<keyword evidence="4" id="KW-0808">Transferase</keyword>
<evidence type="ECO:0000256" key="5">
    <source>
        <dbReference type="ARBA" id="ARBA00022777"/>
    </source>
</evidence>
<dbReference type="CDD" id="cd00082">
    <property type="entry name" value="HisKA"/>
    <property type="match status" value="1"/>
</dbReference>
<feature type="compositionally biased region" description="Polar residues" evidence="7">
    <location>
        <begin position="1"/>
        <end position="12"/>
    </location>
</feature>
<dbReference type="Gene3D" id="1.10.287.130">
    <property type="match status" value="1"/>
</dbReference>
<dbReference type="PROSITE" id="PS50110">
    <property type="entry name" value="RESPONSE_REGULATORY"/>
    <property type="match status" value="1"/>
</dbReference>
<gene>
    <name evidence="10" type="ORF">FNF29_01545</name>
</gene>
<feature type="region of interest" description="Disordered" evidence="7">
    <location>
        <begin position="688"/>
        <end position="734"/>
    </location>
</feature>
<dbReference type="AlphaFoldDB" id="A0A5A8CSB7"/>
<dbReference type="GO" id="GO:0000155">
    <property type="term" value="F:phosphorelay sensor kinase activity"/>
    <property type="evidence" value="ECO:0007669"/>
    <property type="project" value="InterPro"/>
</dbReference>
<dbReference type="GO" id="GO:0005886">
    <property type="term" value="C:plasma membrane"/>
    <property type="evidence" value="ECO:0007669"/>
    <property type="project" value="TreeGrafter"/>
</dbReference>
<evidence type="ECO:0000256" key="1">
    <source>
        <dbReference type="ARBA" id="ARBA00000085"/>
    </source>
</evidence>
<dbReference type="PANTHER" id="PTHR43047:SF72">
    <property type="entry name" value="OSMOSENSING HISTIDINE PROTEIN KINASE SLN1"/>
    <property type="match status" value="1"/>
</dbReference>
<organism evidence="10 11">
    <name type="scientific">Cafeteria roenbergensis</name>
    <name type="common">Marine flagellate</name>
    <dbReference type="NCBI Taxonomy" id="33653"/>
    <lineage>
        <taxon>Eukaryota</taxon>
        <taxon>Sar</taxon>
        <taxon>Stramenopiles</taxon>
        <taxon>Bigyra</taxon>
        <taxon>Opalozoa</taxon>
        <taxon>Bicosoecida</taxon>
        <taxon>Cafeteriaceae</taxon>
        <taxon>Cafeteria</taxon>
    </lineage>
</organism>
<feature type="region of interest" description="Disordered" evidence="7">
    <location>
        <begin position="566"/>
        <end position="645"/>
    </location>
</feature>
<dbReference type="Pfam" id="PF02518">
    <property type="entry name" value="HATPase_c"/>
    <property type="match status" value="1"/>
</dbReference>
<evidence type="ECO:0000256" key="6">
    <source>
        <dbReference type="PROSITE-ProRule" id="PRU00169"/>
    </source>
</evidence>
<proteinExistence type="predicted"/>
<keyword evidence="8" id="KW-1133">Transmembrane helix</keyword>
<dbReference type="PANTHER" id="PTHR43047">
    <property type="entry name" value="TWO-COMPONENT HISTIDINE PROTEIN KINASE"/>
    <property type="match status" value="1"/>
</dbReference>
<dbReference type="InterPro" id="IPR036097">
    <property type="entry name" value="HisK_dim/P_sf"/>
</dbReference>
<keyword evidence="5" id="KW-0418">Kinase</keyword>
<keyword evidence="8" id="KW-0472">Membrane</keyword>
<evidence type="ECO:0000256" key="2">
    <source>
        <dbReference type="ARBA" id="ARBA00012438"/>
    </source>
</evidence>
<comment type="caution">
    <text evidence="10">The sequence shown here is derived from an EMBL/GenBank/DDBJ whole genome shotgun (WGS) entry which is preliminary data.</text>
</comment>
<dbReference type="PRINTS" id="PR00344">
    <property type="entry name" value="BCTRLSENSOR"/>
</dbReference>
<feature type="transmembrane region" description="Helical" evidence="8">
    <location>
        <begin position="147"/>
        <end position="168"/>
    </location>
</feature>
<keyword evidence="11" id="KW-1185">Reference proteome</keyword>
<reference evidence="10 11" key="1">
    <citation type="submission" date="2019-07" db="EMBL/GenBank/DDBJ databases">
        <title>Genomes of Cafeteria roenbergensis.</title>
        <authorList>
            <person name="Fischer M.G."/>
            <person name="Hackl T."/>
            <person name="Roman M."/>
        </authorList>
    </citation>
    <scope>NUCLEOTIDE SEQUENCE [LARGE SCALE GENOMIC DNA]</scope>
    <source>
        <strain evidence="10 11">BVI</strain>
    </source>
</reference>
<dbReference type="InterPro" id="IPR011006">
    <property type="entry name" value="CheY-like_superfamily"/>
</dbReference>
<evidence type="ECO:0000256" key="4">
    <source>
        <dbReference type="ARBA" id="ARBA00022679"/>
    </source>
</evidence>
<dbReference type="InterPro" id="IPR001789">
    <property type="entry name" value="Sig_transdc_resp-reg_receiver"/>
</dbReference>
<dbReference type="InterPro" id="IPR036890">
    <property type="entry name" value="HATPase_C_sf"/>
</dbReference>
<feature type="domain" description="Response regulatory" evidence="9">
    <location>
        <begin position="645"/>
        <end position="823"/>
    </location>
</feature>
<dbReference type="EC" id="2.7.13.3" evidence="2"/>
<evidence type="ECO:0000313" key="10">
    <source>
        <dbReference type="EMBL" id="KAA0155628.1"/>
    </source>
</evidence>
<dbReference type="InterPro" id="IPR004358">
    <property type="entry name" value="Sig_transdc_His_kin-like_C"/>
</dbReference>
<dbReference type="SUPFAM" id="SSF52172">
    <property type="entry name" value="CheY-like"/>
    <property type="match status" value="1"/>
</dbReference>
<feature type="region of interest" description="Disordered" evidence="7">
    <location>
        <begin position="1"/>
        <end position="45"/>
    </location>
</feature>
<keyword evidence="3 6" id="KW-0597">Phosphoprotein</keyword>
<dbReference type="Gene3D" id="3.40.50.2300">
    <property type="match status" value="1"/>
</dbReference>
<dbReference type="InterPro" id="IPR003594">
    <property type="entry name" value="HATPase_dom"/>
</dbReference>
<keyword evidence="8" id="KW-0812">Transmembrane</keyword>
<evidence type="ECO:0000256" key="7">
    <source>
        <dbReference type="SAM" id="MobiDB-lite"/>
    </source>
</evidence>
<feature type="modified residue" description="4-aspartylphosphate" evidence="6">
    <location>
        <position position="743"/>
    </location>
</feature>
<dbReference type="SMART" id="SM00388">
    <property type="entry name" value="HisKA"/>
    <property type="match status" value="1"/>
</dbReference>
<comment type="catalytic activity">
    <reaction evidence="1">
        <text>ATP + protein L-histidine = ADP + protein N-phospho-L-histidine.</text>
        <dbReference type="EC" id="2.7.13.3"/>
    </reaction>
</comment>
<feature type="transmembrane region" description="Helical" evidence="8">
    <location>
        <begin position="268"/>
        <end position="296"/>
    </location>
</feature>
<dbReference type="SUPFAM" id="SSF47384">
    <property type="entry name" value="Homodimeric domain of signal transducing histidine kinase"/>
    <property type="match status" value="1"/>
</dbReference>
<dbReference type="SMART" id="SM00448">
    <property type="entry name" value="REC"/>
    <property type="match status" value="1"/>
</dbReference>
<evidence type="ECO:0000313" key="11">
    <source>
        <dbReference type="Proteomes" id="UP000323011"/>
    </source>
</evidence>
<feature type="transmembrane region" description="Helical" evidence="8">
    <location>
        <begin position="237"/>
        <end position="256"/>
    </location>
</feature>
<name>A0A5A8CSB7_CAFRO</name>
<evidence type="ECO:0000256" key="8">
    <source>
        <dbReference type="SAM" id="Phobius"/>
    </source>
</evidence>
<dbReference type="InterPro" id="IPR003661">
    <property type="entry name" value="HisK_dim/P_dom"/>
</dbReference>
<feature type="transmembrane region" description="Helical" evidence="8">
    <location>
        <begin position="107"/>
        <end position="140"/>
    </location>
</feature>
<dbReference type="GO" id="GO:0009927">
    <property type="term" value="F:histidine phosphotransfer kinase activity"/>
    <property type="evidence" value="ECO:0007669"/>
    <property type="project" value="TreeGrafter"/>
</dbReference>